<proteinExistence type="predicted"/>
<dbReference type="Proteomes" id="UP000198828">
    <property type="component" value="Unassembled WGS sequence"/>
</dbReference>
<sequence length="117" mass="13963">MMEYRNGNLLIKSDYEIKPFMEEEADIDLFIPLGNRTLNLYLEGMPQYMDNRIQLLDIRSVLIRFTTEENNNLCTIHFLRNIDLRSTVMNLVFNYENHYINIKEEDYGVQFSIGKKS</sequence>
<organism evidence="1 2">
    <name type="scientific">Tepidimicrobium xylanilyticum</name>
    <dbReference type="NCBI Taxonomy" id="1123352"/>
    <lineage>
        <taxon>Bacteria</taxon>
        <taxon>Bacillati</taxon>
        <taxon>Bacillota</taxon>
        <taxon>Tissierellia</taxon>
        <taxon>Tissierellales</taxon>
        <taxon>Tepidimicrobiaceae</taxon>
        <taxon>Tepidimicrobium</taxon>
    </lineage>
</organism>
<reference evidence="1 2" key="1">
    <citation type="submission" date="2016-10" db="EMBL/GenBank/DDBJ databases">
        <authorList>
            <person name="de Groot N.N."/>
        </authorList>
    </citation>
    <scope>NUCLEOTIDE SEQUENCE [LARGE SCALE GENOMIC DNA]</scope>
    <source>
        <strain evidence="1 2">DSM 23310</strain>
    </source>
</reference>
<protein>
    <submittedName>
        <fullName evidence="1">Uncharacterized protein</fullName>
    </submittedName>
</protein>
<dbReference type="AlphaFoldDB" id="A0A1H3B7I8"/>
<dbReference type="EMBL" id="FNNG01000010">
    <property type="protein sequence ID" value="SDX37009.1"/>
    <property type="molecule type" value="Genomic_DNA"/>
</dbReference>
<accession>A0A1H3B7I8</accession>
<evidence type="ECO:0000313" key="2">
    <source>
        <dbReference type="Proteomes" id="UP000198828"/>
    </source>
</evidence>
<evidence type="ECO:0000313" key="1">
    <source>
        <dbReference type="EMBL" id="SDX37009.1"/>
    </source>
</evidence>
<keyword evidence="2" id="KW-1185">Reference proteome</keyword>
<name>A0A1H3B7I8_9FIRM</name>
<gene>
    <name evidence="1" type="ORF">SAMN05660923_02177</name>
</gene>